<protein>
    <submittedName>
        <fullName evidence="3">Glycosyltransferase</fullName>
    </submittedName>
</protein>
<evidence type="ECO:0000256" key="1">
    <source>
        <dbReference type="ARBA" id="ARBA00022676"/>
    </source>
</evidence>
<accession>A0A3Z8KSW5</accession>
<dbReference type="AlphaFoldDB" id="A0A3Z8KSW5"/>
<evidence type="ECO:0000313" key="3">
    <source>
        <dbReference type="EMBL" id="EAK4357321.1"/>
    </source>
</evidence>
<sequence>MKKVGVIVPIYNVENFLKECLESIINQSFNNLEIILVNDGSTDKNSFEIAKEYALKDQRITLFDKENGGLSSARNTGLEYFYKEYKLEFSDEKDDFYTFIIANENPQNVYKIYKRKNACKDKILKIPNIDYLIFLDSDNSWEKDCIKECVKKMQGIDVLWFDHLCIYEKEIKNKGQNTRMQIFQYKEECIISPKDYAQRALKVGSRDISFSWGGMIDFNFLKQIKLKFINYIINEDIHFGMVLFASANMIYVLPKKLYKCLLRTNSISNHDKKVTKANISHYYKDIYRAFDEDAKLAKEYLKLASRVITMLKLIDFFQNKLENENSKAIKEVFLPFYAKKALKFNKTNLDPLNLKNELDKIKPFAHNILPYDIWKILQRIKNIFN</sequence>
<organism evidence="3 4">
    <name type="scientific">Campylobacter coli</name>
    <dbReference type="NCBI Taxonomy" id="195"/>
    <lineage>
        <taxon>Bacteria</taxon>
        <taxon>Pseudomonadati</taxon>
        <taxon>Campylobacterota</taxon>
        <taxon>Epsilonproteobacteria</taxon>
        <taxon>Campylobacterales</taxon>
        <taxon>Campylobacteraceae</taxon>
        <taxon>Campylobacter</taxon>
    </lineage>
</organism>
<dbReference type="InterPro" id="IPR001173">
    <property type="entry name" value="Glyco_trans_2-like"/>
</dbReference>
<dbReference type="GO" id="GO:0016758">
    <property type="term" value="F:hexosyltransferase activity"/>
    <property type="evidence" value="ECO:0007669"/>
    <property type="project" value="UniProtKB-ARBA"/>
</dbReference>
<dbReference type="PANTHER" id="PTHR22916:SF51">
    <property type="entry name" value="GLYCOSYLTRANSFERASE EPSH-RELATED"/>
    <property type="match status" value="1"/>
</dbReference>
<keyword evidence="1" id="KW-0328">Glycosyltransferase</keyword>
<dbReference type="Pfam" id="PF00535">
    <property type="entry name" value="Glycos_transf_2"/>
    <property type="match status" value="1"/>
</dbReference>
<name>A0A3Z8KSW5_CAMCO</name>
<reference evidence="3 4" key="1">
    <citation type="submission" date="2018-06" db="EMBL/GenBank/DDBJ databases">
        <authorList>
            <consortium name="NARMS: The National Antimicrobial Resistance Monitoring System"/>
        </authorList>
    </citation>
    <scope>NUCLEOTIDE SEQUENCE [LARGE SCALE GENOMIC DNA]</scope>
    <source>
        <strain evidence="3 4">FSIS11807978</strain>
    </source>
</reference>
<dbReference type="SUPFAM" id="SSF53448">
    <property type="entry name" value="Nucleotide-diphospho-sugar transferases"/>
    <property type="match status" value="1"/>
</dbReference>
<dbReference type="InterPro" id="IPR029044">
    <property type="entry name" value="Nucleotide-diphossugar_trans"/>
</dbReference>
<dbReference type="GeneID" id="66543902"/>
<keyword evidence="2 3" id="KW-0808">Transferase</keyword>
<comment type="caution">
    <text evidence="3">The sequence shown here is derived from an EMBL/GenBank/DDBJ whole genome shotgun (WGS) entry which is preliminary data.</text>
</comment>
<dbReference type="Proteomes" id="UP000365807">
    <property type="component" value="Unassembled WGS sequence"/>
</dbReference>
<dbReference type="RefSeq" id="WP_002780631.1">
    <property type="nucleotide sequence ID" value="NZ_AANOQZ020000001.1"/>
</dbReference>
<dbReference type="Gene3D" id="3.90.550.10">
    <property type="entry name" value="Spore Coat Polysaccharide Biosynthesis Protein SpsA, Chain A"/>
    <property type="match status" value="1"/>
</dbReference>
<dbReference type="CDD" id="cd00761">
    <property type="entry name" value="Glyco_tranf_GTA_type"/>
    <property type="match status" value="1"/>
</dbReference>
<evidence type="ECO:0000313" key="4">
    <source>
        <dbReference type="Proteomes" id="UP000365807"/>
    </source>
</evidence>
<dbReference type="EMBL" id="AACGFG010000001">
    <property type="protein sequence ID" value="EAK4357321.1"/>
    <property type="molecule type" value="Genomic_DNA"/>
</dbReference>
<dbReference type="PANTHER" id="PTHR22916">
    <property type="entry name" value="GLYCOSYLTRANSFERASE"/>
    <property type="match status" value="1"/>
</dbReference>
<gene>
    <name evidence="3" type="ORF">C6T04_00015</name>
</gene>
<proteinExistence type="predicted"/>
<evidence type="ECO:0000256" key="2">
    <source>
        <dbReference type="ARBA" id="ARBA00022679"/>
    </source>
</evidence>